<keyword evidence="10" id="KW-0408">Iron</keyword>
<dbReference type="InterPro" id="IPR000836">
    <property type="entry name" value="PRTase_dom"/>
</dbReference>
<feature type="binding site" evidence="10">
    <location>
        <position position="455"/>
    </location>
    <ligand>
        <name>[4Fe-4S] cluster</name>
        <dbReference type="ChEBI" id="CHEBI:49883"/>
    </ligand>
</feature>
<accession>A0A2M7TNP7</accession>
<dbReference type="GO" id="GO:0009113">
    <property type="term" value="P:purine nucleobase biosynthetic process"/>
    <property type="evidence" value="ECO:0007669"/>
    <property type="project" value="InterPro"/>
</dbReference>
<dbReference type="PANTHER" id="PTHR11907">
    <property type="entry name" value="AMIDOPHOSPHORIBOSYLTRANSFERASE"/>
    <property type="match status" value="1"/>
</dbReference>
<dbReference type="GO" id="GO:0006189">
    <property type="term" value="P:'de novo' IMP biosynthetic process"/>
    <property type="evidence" value="ECO:0007669"/>
    <property type="project" value="UniProtKB-UniPathway"/>
</dbReference>
<feature type="binding site" evidence="9">
    <location>
        <position position="341"/>
    </location>
    <ligand>
        <name>Mg(2+)</name>
        <dbReference type="ChEBI" id="CHEBI:18420"/>
    </ligand>
</feature>
<evidence type="ECO:0000256" key="5">
    <source>
        <dbReference type="ARBA" id="ARBA00022679"/>
    </source>
</evidence>
<dbReference type="Gene3D" id="3.40.50.2020">
    <property type="match status" value="1"/>
</dbReference>
<dbReference type="EC" id="2.4.2.14" evidence="3 8"/>
<dbReference type="InterPro" id="IPR017932">
    <property type="entry name" value="GATase_2_dom"/>
</dbReference>
<dbReference type="GO" id="GO:0004044">
    <property type="term" value="F:amidophosphoribosyltransferase activity"/>
    <property type="evidence" value="ECO:0007669"/>
    <property type="project" value="UniProtKB-EC"/>
</dbReference>
<dbReference type="CDD" id="cd06223">
    <property type="entry name" value="PRTases_typeI"/>
    <property type="match status" value="1"/>
</dbReference>
<comment type="cofactor">
    <cofactor evidence="10">
        <name>[4Fe-4S] cluster</name>
        <dbReference type="ChEBI" id="CHEBI:49883"/>
    </cofactor>
    <text evidence="10">Binds 1 [4Fe-4S] cluster per subunit.</text>
</comment>
<comment type="cofactor">
    <cofactor evidence="9">
        <name>Mg(2+)</name>
        <dbReference type="ChEBI" id="CHEBI:18420"/>
    </cofactor>
    <text evidence="9">Binds 1 Mg(2+) ion per subunit.</text>
</comment>
<dbReference type="SUPFAM" id="SSF53271">
    <property type="entry name" value="PRTase-like"/>
    <property type="match status" value="1"/>
</dbReference>
<comment type="catalytic activity">
    <reaction evidence="8">
        <text>5-phospho-beta-D-ribosylamine + L-glutamate + diphosphate = 5-phospho-alpha-D-ribose 1-diphosphate + L-glutamine + H2O</text>
        <dbReference type="Rhea" id="RHEA:14905"/>
        <dbReference type="ChEBI" id="CHEBI:15377"/>
        <dbReference type="ChEBI" id="CHEBI:29985"/>
        <dbReference type="ChEBI" id="CHEBI:33019"/>
        <dbReference type="ChEBI" id="CHEBI:58017"/>
        <dbReference type="ChEBI" id="CHEBI:58359"/>
        <dbReference type="ChEBI" id="CHEBI:58681"/>
        <dbReference type="EC" id="2.4.2.14"/>
    </reaction>
</comment>
<dbReference type="PIRSF" id="PIRSF000485">
    <property type="entry name" value="Amd_phspho_trans"/>
    <property type="match status" value="1"/>
</dbReference>
<evidence type="ECO:0000256" key="9">
    <source>
        <dbReference type="PIRSR" id="PIRSR000485-2"/>
    </source>
</evidence>
<keyword evidence="4 8" id="KW-0328">Glycosyltransferase</keyword>
<keyword evidence="10" id="KW-0411">Iron-sulfur</keyword>
<evidence type="ECO:0000256" key="1">
    <source>
        <dbReference type="ARBA" id="ARBA00005209"/>
    </source>
</evidence>
<dbReference type="SUPFAM" id="SSF56235">
    <property type="entry name" value="N-terminal nucleophile aminohydrolases (Ntn hydrolases)"/>
    <property type="match status" value="1"/>
</dbReference>
<feature type="binding site" evidence="10">
    <location>
        <position position="231"/>
    </location>
    <ligand>
        <name>[4Fe-4S] cluster</name>
        <dbReference type="ChEBI" id="CHEBI:49883"/>
    </ligand>
</feature>
<dbReference type="GO" id="GO:0046872">
    <property type="term" value="F:metal ion binding"/>
    <property type="evidence" value="ECO:0007669"/>
    <property type="project" value="UniProtKB-KW"/>
</dbReference>
<evidence type="ECO:0000256" key="4">
    <source>
        <dbReference type="ARBA" id="ARBA00022676"/>
    </source>
</evidence>
<keyword evidence="7" id="KW-0315">Glutamine amidotransferase</keyword>
<evidence type="ECO:0000256" key="6">
    <source>
        <dbReference type="ARBA" id="ARBA00022755"/>
    </source>
</evidence>
<evidence type="ECO:0000256" key="3">
    <source>
        <dbReference type="ARBA" id="ARBA00011941"/>
    </source>
</evidence>
<reference evidence="13" key="1">
    <citation type="submission" date="2017-09" db="EMBL/GenBank/DDBJ databases">
        <title>Depth-based differentiation of microbial function through sediment-hosted aquifers and enrichment of novel symbionts in the deep terrestrial subsurface.</title>
        <authorList>
            <person name="Probst A.J."/>
            <person name="Ladd B."/>
            <person name="Jarett J.K."/>
            <person name="Geller-Mcgrath D.E."/>
            <person name="Sieber C.M.K."/>
            <person name="Emerson J.B."/>
            <person name="Anantharaman K."/>
            <person name="Thomas B.C."/>
            <person name="Malmstrom R."/>
            <person name="Stieglmeier M."/>
            <person name="Klingl A."/>
            <person name="Woyke T."/>
            <person name="Ryan C.M."/>
            <person name="Banfield J.F."/>
        </authorList>
    </citation>
    <scope>NUCLEOTIDE SEQUENCE [LARGE SCALE GENOMIC DNA]</scope>
</reference>
<evidence type="ECO:0000256" key="8">
    <source>
        <dbReference type="PIRNR" id="PIRNR000485"/>
    </source>
</evidence>
<dbReference type="Gene3D" id="3.60.20.10">
    <property type="entry name" value="Glutamine Phosphoribosylpyrophosphate, subunit 1, domain 1"/>
    <property type="match status" value="1"/>
</dbReference>
<feature type="binding site" evidence="9">
    <location>
        <position position="278"/>
    </location>
    <ligand>
        <name>Mg(2+)</name>
        <dbReference type="ChEBI" id="CHEBI:18420"/>
    </ligand>
</feature>
<comment type="pathway">
    <text evidence="1 8">Purine metabolism; IMP biosynthesis via de novo pathway; N(1)-(5-phospho-D-ribosyl)glycinamide from 5-phospho-alpha-D-ribose 1-diphosphate: step 1/2.</text>
</comment>
<evidence type="ECO:0000256" key="2">
    <source>
        <dbReference type="ARBA" id="ARBA00010138"/>
    </source>
</evidence>
<dbReference type="UniPathway" id="UPA00074">
    <property type="reaction ID" value="UER00124"/>
</dbReference>
<keyword evidence="5 8" id="KW-0808">Transferase</keyword>
<comment type="similarity">
    <text evidence="2 8">In the C-terminal section; belongs to the purine/pyrimidine phosphoribosyltransferase family.</text>
</comment>
<evidence type="ECO:0000313" key="12">
    <source>
        <dbReference type="EMBL" id="PIZ48846.1"/>
    </source>
</evidence>
<dbReference type="InterPro" id="IPR029055">
    <property type="entry name" value="Ntn_hydrolases_N"/>
</dbReference>
<keyword evidence="9" id="KW-0479">Metal-binding</keyword>
<feature type="binding site" evidence="10">
    <location>
        <position position="379"/>
    </location>
    <ligand>
        <name>[4Fe-4S] cluster</name>
        <dbReference type="ChEBI" id="CHEBI:49883"/>
    </ligand>
</feature>
<dbReference type="PROSITE" id="PS51278">
    <property type="entry name" value="GATASE_TYPE_2"/>
    <property type="match status" value="1"/>
</dbReference>
<evidence type="ECO:0000313" key="13">
    <source>
        <dbReference type="Proteomes" id="UP000229753"/>
    </source>
</evidence>
<evidence type="ECO:0000256" key="7">
    <source>
        <dbReference type="ARBA" id="ARBA00022962"/>
    </source>
</evidence>
<evidence type="ECO:0000259" key="11">
    <source>
        <dbReference type="PROSITE" id="PS51278"/>
    </source>
</evidence>
<feature type="domain" description="Glutamine amidotransferase type-2" evidence="11">
    <location>
        <begin position="2"/>
        <end position="216"/>
    </location>
</feature>
<sequence>MSGLFGVISKKDCPHLLFYGTDYHSHLGTQKAGLVMMNHQIQRCIHDISTSQFKSKFLEEIVKMKGTKGIGVISDSDPQPIIISSSFGNFALAAAGLLGNKEKLIKEITSRGGSFSEMSGGKINTIEVIGKFIAQKENIPEGIESIFNKIEGSISLLALAKEGLWAARDPMGRTTLVVGQKGEAFAVASESCAFPNLGFELIKELAPGEIVLLTKKGLEIKKQILRKGKICAFLWIYTGYPASCYENISVERVRENCGANLAKGDKIKADFVTGIPDSGIAHALGYAMAAKIPYRRPLVKYTSGYDRSYTPPSQKIRDQIAKMKLIPIKEIIKGKSIVICDDSIVRGTQLKNQAIEKLWHHGAKEVHVRIACPPLMFPCKYNLSTRTGEELAARRAIKKLGKQRLINTKKFIDDTTPQYRKMVEGIRKELGVNTLKYQTVKQMIKAIGLPKKKICLYCWTGEE</sequence>
<protein>
    <recommendedName>
        <fullName evidence="3 8">Amidophosphoribosyltransferase</fullName>
        <shortName evidence="8">ATase</shortName>
        <ecNumber evidence="3 8">2.4.2.14</ecNumber>
    </recommendedName>
    <alternativeName>
        <fullName evidence="8">Glutamine phosphoribosylpyrophosphate amidotransferase</fullName>
    </alternativeName>
</protein>
<keyword evidence="6 8" id="KW-0658">Purine biosynthesis</keyword>
<dbReference type="EMBL" id="PFNO01000095">
    <property type="protein sequence ID" value="PIZ48846.1"/>
    <property type="molecule type" value="Genomic_DNA"/>
</dbReference>
<dbReference type="InterPro" id="IPR005854">
    <property type="entry name" value="PurF"/>
</dbReference>
<dbReference type="Pfam" id="PF13537">
    <property type="entry name" value="GATase_7"/>
    <property type="match status" value="1"/>
</dbReference>
<proteinExistence type="inferred from homology"/>
<dbReference type="InterPro" id="IPR029057">
    <property type="entry name" value="PRTase-like"/>
</dbReference>
<dbReference type="AlphaFoldDB" id="A0A2M7TNP7"/>
<organism evidence="12 13">
    <name type="scientific">Candidatus Woesebacteria bacterium CG_4_10_14_0_2_um_filter_39_14</name>
    <dbReference type="NCBI Taxonomy" id="1975054"/>
    <lineage>
        <taxon>Bacteria</taxon>
        <taxon>Candidatus Woeseibacteriota</taxon>
    </lineage>
</organism>
<keyword evidence="9" id="KW-0460">Magnesium</keyword>
<evidence type="ECO:0000256" key="10">
    <source>
        <dbReference type="PIRSR" id="PIRSR000485-3"/>
    </source>
</evidence>
<name>A0A2M7TNP7_9BACT</name>
<dbReference type="GO" id="GO:0051536">
    <property type="term" value="F:iron-sulfur cluster binding"/>
    <property type="evidence" value="ECO:0007669"/>
    <property type="project" value="UniProtKB-KW"/>
</dbReference>
<dbReference type="Proteomes" id="UP000229753">
    <property type="component" value="Unassembled WGS sequence"/>
</dbReference>
<feature type="binding site" evidence="10">
    <location>
        <position position="458"/>
    </location>
    <ligand>
        <name>[4Fe-4S] cluster</name>
        <dbReference type="ChEBI" id="CHEBI:49883"/>
    </ligand>
</feature>
<feature type="binding site" evidence="9">
    <location>
        <position position="342"/>
    </location>
    <ligand>
        <name>Mg(2+)</name>
        <dbReference type="ChEBI" id="CHEBI:18420"/>
    </ligand>
</feature>
<comment type="caution">
    <text evidence="12">The sequence shown here is derived from an EMBL/GenBank/DDBJ whole genome shotgun (WGS) entry which is preliminary data.</text>
</comment>
<gene>
    <name evidence="12" type="ORF">COY29_02870</name>
</gene>